<reference evidence="2 3" key="1">
    <citation type="journal article" date="2012" name="J. Bacteriol.">
        <title>Genome Sequence of Nitratireductor pacificus Type Strain pht-3B.</title>
        <authorList>
            <person name="Lai Q."/>
            <person name="Li G."/>
            <person name="Shao Z."/>
        </authorList>
    </citation>
    <scope>NUCLEOTIDE SEQUENCE [LARGE SCALE GENOMIC DNA]</scope>
    <source>
        <strain evidence="3">pht-3B</strain>
    </source>
</reference>
<dbReference type="AlphaFoldDB" id="K2MCB6"/>
<protein>
    <recommendedName>
        <fullName evidence="1">DUF6456 domain-containing protein</fullName>
    </recommendedName>
</protein>
<dbReference type="RefSeq" id="WP_008595173.1">
    <property type="nucleotide sequence ID" value="NZ_AMRM01000005.1"/>
</dbReference>
<organism evidence="2 3">
    <name type="scientific">Nitratireductor pacificus pht-3B</name>
    <dbReference type="NCBI Taxonomy" id="391937"/>
    <lineage>
        <taxon>Bacteria</taxon>
        <taxon>Pseudomonadati</taxon>
        <taxon>Pseudomonadota</taxon>
        <taxon>Alphaproteobacteria</taxon>
        <taxon>Hyphomicrobiales</taxon>
        <taxon>Phyllobacteriaceae</taxon>
        <taxon>Nitratireductor</taxon>
    </lineage>
</organism>
<feature type="domain" description="DUF6456" evidence="1">
    <location>
        <begin position="114"/>
        <end position="250"/>
    </location>
</feature>
<dbReference type="EMBL" id="AMRM01000005">
    <property type="protein sequence ID" value="EKF19796.1"/>
    <property type="molecule type" value="Genomic_DNA"/>
</dbReference>
<evidence type="ECO:0000313" key="3">
    <source>
        <dbReference type="Proteomes" id="UP000006786"/>
    </source>
</evidence>
<proteinExistence type="predicted"/>
<dbReference type="eggNOG" id="COG0583">
    <property type="taxonomic scope" value="Bacteria"/>
</dbReference>
<comment type="caution">
    <text evidence="2">The sequence shown here is derived from an EMBL/GenBank/DDBJ whole genome shotgun (WGS) entry which is preliminary data.</text>
</comment>
<dbReference type="InterPro" id="IPR045599">
    <property type="entry name" value="DUF6456"/>
</dbReference>
<sequence>MLRQDKINADMQRQLLRAIRFLRGGPAESRIAAKKDHRLLSNGDGATIALHMSVLDRLAREGILVRDEDGRVALSDVGEARGRRDEAAAEPFRAQHWQIEHRVIMAERCRQHVAANLAESPLGQLARRRTRNGAPFLTAAEFDAGERLRADYTRGQVMPRLSANWIAAISAGRRGSGPGGGTELTDAALSARQRVDQALTAVGPELAGVLVDICCFLKGFEQTEIERGWPVRSAKVVLKTALGALARHYDPRAGSSGTGKRPILHWGAEDYRPRIS</sequence>
<dbReference type="PATRIC" id="fig|391937.3.peg.1157"/>
<gene>
    <name evidence="2" type="ORF">NA2_05628</name>
</gene>
<accession>K2MCB6</accession>
<keyword evidence="3" id="KW-1185">Reference proteome</keyword>
<name>K2MCB6_9HYPH</name>
<dbReference type="STRING" id="391937.NA2_05628"/>
<dbReference type="Pfam" id="PF20057">
    <property type="entry name" value="DUF6456"/>
    <property type="match status" value="1"/>
</dbReference>
<evidence type="ECO:0000259" key="1">
    <source>
        <dbReference type="Pfam" id="PF20057"/>
    </source>
</evidence>
<dbReference type="Proteomes" id="UP000006786">
    <property type="component" value="Unassembled WGS sequence"/>
</dbReference>
<evidence type="ECO:0000313" key="2">
    <source>
        <dbReference type="EMBL" id="EKF19796.1"/>
    </source>
</evidence>